<dbReference type="AlphaFoldDB" id="A0A645DZG9"/>
<proteinExistence type="predicted"/>
<name>A0A645DZG9_9ZZZZ</name>
<reference evidence="2" key="1">
    <citation type="submission" date="2019-08" db="EMBL/GenBank/DDBJ databases">
        <authorList>
            <person name="Kucharzyk K."/>
            <person name="Murdoch R.W."/>
            <person name="Higgins S."/>
            <person name="Loffler F."/>
        </authorList>
    </citation>
    <scope>NUCLEOTIDE SEQUENCE</scope>
</reference>
<evidence type="ECO:0000313" key="2">
    <source>
        <dbReference type="EMBL" id="MPM94934.1"/>
    </source>
</evidence>
<feature type="region of interest" description="Disordered" evidence="1">
    <location>
        <begin position="65"/>
        <end position="85"/>
    </location>
</feature>
<protein>
    <submittedName>
        <fullName evidence="2">Uncharacterized protein</fullName>
    </submittedName>
</protein>
<accession>A0A645DZG9</accession>
<feature type="compositionally biased region" description="Basic and acidic residues" evidence="1">
    <location>
        <begin position="65"/>
        <end position="79"/>
    </location>
</feature>
<comment type="caution">
    <text evidence="2">The sequence shown here is derived from an EMBL/GenBank/DDBJ whole genome shotgun (WGS) entry which is preliminary data.</text>
</comment>
<gene>
    <name evidence="2" type="ORF">SDC9_142083</name>
</gene>
<dbReference type="EMBL" id="VSSQ01041491">
    <property type="protein sequence ID" value="MPM94934.1"/>
    <property type="molecule type" value="Genomic_DNA"/>
</dbReference>
<sequence>MVLLKLNAVDPLRVVSFYRAGHVLRPARPVFDRPVPAGNRHRRVGRRSPFLEQVGRERAVERDARHFSEHGSAKAEHAAHSGRKRHFVQGCTELLR</sequence>
<evidence type="ECO:0000256" key="1">
    <source>
        <dbReference type="SAM" id="MobiDB-lite"/>
    </source>
</evidence>
<organism evidence="2">
    <name type="scientific">bioreactor metagenome</name>
    <dbReference type="NCBI Taxonomy" id="1076179"/>
    <lineage>
        <taxon>unclassified sequences</taxon>
        <taxon>metagenomes</taxon>
        <taxon>ecological metagenomes</taxon>
    </lineage>
</organism>